<dbReference type="AlphaFoldDB" id="A0A9E7H3S2"/>
<name>A0A9E7H3S2_9LILI</name>
<dbReference type="OrthoDB" id="1908613at2759"/>
<gene>
    <name evidence="11" type="ORF">MUK42_06577</name>
</gene>
<organism evidence="11 12">
    <name type="scientific">Musa troglodytarum</name>
    <name type="common">fe'i banana</name>
    <dbReference type="NCBI Taxonomy" id="320322"/>
    <lineage>
        <taxon>Eukaryota</taxon>
        <taxon>Viridiplantae</taxon>
        <taxon>Streptophyta</taxon>
        <taxon>Embryophyta</taxon>
        <taxon>Tracheophyta</taxon>
        <taxon>Spermatophyta</taxon>
        <taxon>Magnoliopsida</taxon>
        <taxon>Liliopsida</taxon>
        <taxon>Zingiberales</taxon>
        <taxon>Musaceae</taxon>
        <taxon>Musa</taxon>
    </lineage>
</organism>
<dbReference type="GO" id="GO:0008270">
    <property type="term" value="F:zinc ion binding"/>
    <property type="evidence" value="ECO:0007669"/>
    <property type="project" value="UniProtKB-KW"/>
</dbReference>
<evidence type="ECO:0000259" key="10">
    <source>
        <dbReference type="PROSITE" id="PS51294"/>
    </source>
</evidence>
<dbReference type="GO" id="GO:0003700">
    <property type="term" value="F:DNA-binding transcription factor activity"/>
    <property type="evidence" value="ECO:0007669"/>
    <property type="project" value="InterPro"/>
</dbReference>
<keyword evidence="5 6" id="KW-0539">Nucleus</keyword>
<evidence type="ECO:0000256" key="8">
    <source>
        <dbReference type="SAM" id="MobiDB-lite"/>
    </source>
</evidence>
<dbReference type="GO" id="GO:0003677">
    <property type="term" value="F:DNA binding"/>
    <property type="evidence" value="ECO:0007669"/>
    <property type="project" value="UniProtKB-UniRule"/>
</dbReference>
<feature type="region of interest" description="Disordered" evidence="8">
    <location>
        <begin position="288"/>
        <end position="317"/>
    </location>
</feature>
<keyword evidence="7" id="KW-0175">Coiled coil</keyword>
<evidence type="ECO:0000256" key="7">
    <source>
        <dbReference type="SAM" id="Coils"/>
    </source>
</evidence>
<dbReference type="InterPro" id="IPR006447">
    <property type="entry name" value="Myb_dom_plants"/>
</dbReference>
<dbReference type="PANTHER" id="PTHR31003">
    <property type="entry name" value="MYB FAMILY TRANSCRIPTION FACTOR"/>
    <property type="match status" value="1"/>
</dbReference>
<feature type="compositionally biased region" description="Low complexity" evidence="8">
    <location>
        <begin position="1010"/>
        <end position="1024"/>
    </location>
</feature>
<evidence type="ECO:0000259" key="9">
    <source>
        <dbReference type="PROSITE" id="PS50884"/>
    </source>
</evidence>
<comment type="subcellular location">
    <subcellularLocation>
        <location evidence="1 6">Nucleus</location>
    </subcellularLocation>
</comment>
<keyword evidence="4" id="KW-0804">Transcription</keyword>
<keyword evidence="12" id="KW-1185">Reference proteome</keyword>
<dbReference type="InterPro" id="IPR003851">
    <property type="entry name" value="Znf_Dof"/>
</dbReference>
<dbReference type="InterPro" id="IPR044787">
    <property type="entry name" value="HHO5-like"/>
</dbReference>
<feature type="domain" description="Dof-type" evidence="9">
    <location>
        <begin position="114"/>
        <end position="168"/>
    </location>
</feature>
<feature type="coiled-coil region" evidence="7">
    <location>
        <begin position="669"/>
        <end position="699"/>
    </location>
</feature>
<proteinExistence type="predicted"/>
<reference evidence="11" key="1">
    <citation type="submission" date="2022-05" db="EMBL/GenBank/DDBJ databases">
        <title>The Musa troglodytarum L. genome provides insights into the mechanism of non-climacteric behaviour and enrichment of carotenoids.</title>
        <authorList>
            <person name="Wang J."/>
        </authorList>
    </citation>
    <scope>NUCLEOTIDE SEQUENCE</scope>
    <source>
        <tissue evidence="11">Leaf</tissue>
    </source>
</reference>
<evidence type="ECO:0000313" key="12">
    <source>
        <dbReference type="Proteomes" id="UP001055439"/>
    </source>
</evidence>
<protein>
    <submittedName>
        <fullName evidence="11">Zinc finger protein</fullName>
    </submittedName>
</protein>
<dbReference type="Pfam" id="PF26575">
    <property type="entry name" value="HHO5_N"/>
    <property type="match status" value="1"/>
</dbReference>
<dbReference type="PROSITE" id="PS51294">
    <property type="entry name" value="HTH_MYB"/>
    <property type="match status" value="1"/>
</dbReference>
<dbReference type="NCBIfam" id="TIGR01557">
    <property type="entry name" value="myb_SHAQKYF"/>
    <property type="match status" value="1"/>
</dbReference>
<dbReference type="InterPro" id="IPR058673">
    <property type="entry name" value="HHO5-like_N"/>
</dbReference>
<dbReference type="Gene3D" id="1.10.10.60">
    <property type="entry name" value="Homeodomain-like"/>
    <property type="match status" value="1"/>
</dbReference>
<feature type="region of interest" description="Disordered" evidence="8">
    <location>
        <begin position="78"/>
        <end position="109"/>
    </location>
</feature>
<dbReference type="Proteomes" id="UP001055439">
    <property type="component" value="Chromosome 8"/>
</dbReference>
<evidence type="ECO:0000256" key="4">
    <source>
        <dbReference type="ARBA" id="ARBA00023163"/>
    </source>
</evidence>
<keyword evidence="6" id="KW-0479">Metal-binding</keyword>
<dbReference type="InterPro" id="IPR017930">
    <property type="entry name" value="Myb_dom"/>
</dbReference>
<feature type="compositionally biased region" description="Basic and acidic residues" evidence="8">
    <location>
        <begin position="778"/>
        <end position="797"/>
    </location>
</feature>
<dbReference type="PROSITE" id="PS01361">
    <property type="entry name" value="ZF_DOF_1"/>
    <property type="match status" value="1"/>
</dbReference>
<accession>A0A9E7H3S2</accession>
<keyword evidence="3 6" id="KW-0238">DNA-binding</keyword>
<evidence type="ECO:0000256" key="1">
    <source>
        <dbReference type="ARBA" id="ARBA00004123"/>
    </source>
</evidence>
<feature type="region of interest" description="Disordered" evidence="8">
    <location>
        <begin position="767"/>
        <end position="804"/>
    </location>
</feature>
<dbReference type="Pfam" id="PF02701">
    <property type="entry name" value="Zn_ribbon_Dof"/>
    <property type="match status" value="1"/>
</dbReference>
<sequence length="1054" mass="115323">MTASLSLPFPYIISPAAVLPSLHSSYDNSSKANFSNPSVRLLCLPSFLCQVCLQGVKMIQELLGGVMEERKNSYPGGLLIDPSSSSPVSSKSRSSSSPSLSSITADQQQQQKNLRCPRCDSTNTKFCYYNNYNLTQPRHFCKTCRRYWTKGGALRNVPIGGGCRKTRAVAAIAAPGVCGKSTSATKTRPASPDLVLRSDLVGGLENELSSTLWPSPHPSHLISLLRSSSLQNPNTILHSTPSLHLNSARIDEEKTLLGSHMVADPGGTPNSHSPSLEALSQLALGASPWRNSNKHSSSSHHHHHQQSQPQNDDMLLGVTPSSEIQDLFQKFKSSANYHNEQLQTVMSNVGPFGSSCSSTASLMTMAGTLTNATAPIMDHIPLSAGEFGNWNPVKEIRKGTSSKRSNSSHEFISCMLEWICIHKKEHVANREGDMRIPFHVKWVLGGISKCLIKMDESQILRRMLMNEFVGSGVTAESYGQTKVTNGAEMEKMRGEAELFLDSTMSTLSCSCGIWIQPICQSQMKDIVVASKDKMVVQIKRIQLGESDRHVKKRHLDSVNRFRVAPRNLARTRRFGSDTFPVFFRPPSPVNRTALLFLRLSAPVRCIKRTSPSLSLDYGLICSQATERLRVREGEGGAQMGSAMTGIGLELRLCASRTVGGFVKEAAAVVESTDRGVAKLEESVRSLEEERRKIDAFKRELPLCMLLLTDVIEGLKKELERCRGQKLANAFEEFIPIRRKCEEEAGVKLEADYEDKMNWMSSAQLWSVNSGENNDEDDKSITDERNGRPDRDAEKESLNSESKNLRAGGAFVQSKGISALAMKPKEEVKPLPDLSLRSPAVKSKSCPVSAVTEHQAGGGSDSKGVARAPPAMTGAHLSLQVLQQAPRKARRCWSPELHRRFVLALQQLGGVRVATPKQIRELMKVDGLTNDEVKSHLQVASKVHIHGLMASEFSILYPSIPARTALTLCSCSLFQKYRLHCRKLPNASASFSRPLMGLGGLWVPPENHTVSPQQSDSQSGSPQSPLRLAGCDGAISAAAGDSCEEEGKSESCNGR</sequence>
<feature type="domain" description="HTH myb-type" evidence="10">
    <location>
        <begin position="884"/>
        <end position="944"/>
    </location>
</feature>
<dbReference type="PANTHER" id="PTHR31003:SF3">
    <property type="entry name" value="HOMEODOMAIN-LIKE SUPERFAMILY PROTEIN-RELATED"/>
    <property type="match status" value="1"/>
</dbReference>
<evidence type="ECO:0000256" key="5">
    <source>
        <dbReference type="ARBA" id="ARBA00023242"/>
    </source>
</evidence>
<keyword evidence="6" id="KW-0862">Zinc</keyword>
<evidence type="ECO:0000256" key="2">
    <source>
        <dbReference type="ARBA" id="ARBA00023015"/>
    </source>
</evidence>
<feature type="region of interest" description="Disordered" evidence="8">
    <location>
        <begin position="1005"/>
        <end position="1028"/>
    </location>
</feature>
<evidence type="ECO:0000256" key="3">
    <source>
        <dbReference type="ARBA" id="ARBA00023125"/>
    </source>
</evidence>
<keyword evidence="2" id="KW-0805">Transcription regulation</keyword>
<feature type="compositionally biased region" description="Low complexity" evidence="8">
    <location>
        <begin position="82"/>
        <end position="102"/>
    </location>
</feature>
<evidence type="ECO:0000256" key="6">
    <source>
        <dbReference type="PROSITE-ProRule" id="PRU00071"/>
    </source>
</evidence>
<dbReference type="EMBL" id="CP097510">
    <property type="protein sequence ID" value="URE23237.1"/>
    <property type="molecule type" value="Genomic_DNA"/>
</dbReference>
<dbReference type="PROSITE" id="PS50884">
    <property type="entry name" value="ZF_DOF_2"/>
    <property type="match status" value="1"/>
</dbReference>
<dbReference type="InterPro" id="IPR009057">
    <property type="entry name" value="Homeodomain-like_sf"/>
</dbReference>
<dbReference type="SUPFAM" id="SSF46689">
    <property type="entry name" value="Homeodomain-like"/>
    <property type="match status" value="1"/>
</dbReference>
<dbReference type="GO" id="GO:0005634">
    <property type="term" value="C:nucleus"/>
    <property type="evidence" value="ECO:0007669"/>
    <property type="project" value="UniProtKB-SubCell"/>
</dbReference>
<keyword evidence="6" id="KW-0863">Zinc-finger</keyword>
<evidence type="ECO:0000313" key="11">
    <source>
        <dbReference type="EMBL" id="URE23237.1"/>
    </source>
</evidence>